<dbReference type="InterPro" id="IPR036259">
    <property type="entry name" value="MFS_trans_sf"/>
</dbReference>
<keyword evidence="4 7" id="KW-0812">Transmembrane</keyword>
<feature type="transmembrane region" description="Helical" evidence="7">
    <location>
        <begin position="20"/>
        <end position="40"/>
    </location>
</feature>
<protein>
    <submittedName>
        <fullName evidence="8">Lysophospholipid transporter LplT</fullName>
    </submittedName>
</protein>
<feature type="transmembrane region" description="Helical" evidence="7">
    <location>
        <begin position="52"/>
        <end position="72"/>
    </location>
</feature>
<dbReference type="KEGG" id="orb:IPMB12_07315"/>
<name>A0A6G9ICE2_9GAMM</name>
<keyword evidence="5 7" id="KW-1133">Transmembrane helix</keyword>
<sequence length="396" mass="42547">MNPDTAKKPLLNKGMSAVMLAQFFSAFGDNALLFALLAFIKDLQYPDWSRPVLQMAFVVTYIVTAPFVGHIADGFSKGRVMMMANGLKVLGATAVCVGFDPFLGYVLVGLGAAFYSPAKYGILGELTTEDKLVKANGLIEASTIAAILLGSIAGGYVADLSVMASLIMCSGIFLCAVIANFYIPKLQPARKIIKWDFKQILVHFIESIQALWKDKYARFTLLGTSLFWGAGITLRFLLIDWVPIALGISDNKTPTILNGIVAIGIVIGAGLAAKLVSLNKITRCIPAGIVMGICVSYLVMQENVYFIYALLVLIGALGGFFLVPLNAYLQDFGKKTVGAGNAIAVQNISENSVMLIMLGIYSVVVALGIPVIWIGVGFGGLFACVIFSLWLWQKVK</sequence>
<feature type="transmembrane region" description="Helical" evidence="7">
    <location>
        <begin position="370"/>
        <end position="392"/>
    </location>
</feature>
<dbReference type="InParanoid" id="A0A6G9ICE2"/>
<keyword evidence="3" id="KW-1003">Cell membrane</keyword>
<evidence type="ECO:0000256" key="2">
    <source>
        <dbReference type="ARBA" id="ARBA00022448"/>
    </source>
</evidence>
<dbReference type="Proteomes" id="UP000501168">
    <property type="component" value="Chromosome"/>
</dbReference>
<evidence type="ECO:0000256" key="7">
    <source>
        <dbReference type="SAM" id="Phobius"/>
    </source>
</evidence>
<dbReference type="PANTHER" id="PTHR43266">
    <property type="entry name" value="MACROLIDE-EFFLUX PROTEIN"/>
    <property type="match status" value="1"/>
</dbReference>
<dbReference type="SUPFAM" id="SSF103473">
    <property type="entry name" value="MFS general substrate transporter"/>
    <property type="match status" value="1"/>
</dbReference>
<feature type="transmembrane region" description="Helical" evidence="7">
    <location>
        <begin position="92"/>
        <end position="116"/>
    </location>
</feature>
<dbReference type="EMBL" id="CP050253">
    <property type="protein sequence ID" value="QIQ21507.1"/>
    <property type="molecule type" value="Genomic_DNA"/>
</dbReference>
<evidence type="ECO:0000313" key="8">
    <source>
        <dbReference type="EMBL" id="QIQ21507.1"/>
    </source>
</evidence>
<dbReference type="CDD" id="cd06173">
    <property type="entry name" value="MFS_MefA_like"/>
    <property type="match status" value="1"/>
</dbReference>
<evidence type="ECO:0000256" key="4">
    <source>
        <dbReference type="ARBA" id="ARBA00022692"/>
    </source>
</evidence>
<reference evidence="8 9" key="1">
    <citation type="submission" date="2020-03" db="EMBL/GenBank/DDBJ databases">
        <title>Complete genome sequence of Orbus sp. IPMB12 (BCRC 80908).</title>
        <authorList>
            <person name="Lo W.-S."/>
            <person name="Chang T.-H."/>
            <person name="Kuo C.-H."/>
        </authorList>
    </citation>
    <scope>NUCLEOTIDE SEQUENCE [LARGE SCALE GENOMIC DNA]</scope>
    <source>
        <strain evidence="8 9">IPMB12</strain>
    </source>
</reference>
<feature type="transmembrane region" description="Helical" evidence="7">
    <location>
        <begin position="219"/>
        <end position="244"/>
    </location>
</feature>
<dbReference type="GO" id="GO:0022857">
    <property type="term" value="F:transmembrane transporter activity"/>
    <property type="evidence" value="ECO:0007669"/>
    <property type="project" value="InterPro"/>
</dbReference>
<evidence type="ECO:0000313" key="9">
    <source>
        <dbReference type="Proteomes" id="UP000501168"/>
    </source>
</evidence>
<proteinExistence type="predicted"/>
<comment type="subcellular location">
    <subcellularLocation>
        <location evidence="1">Cell membrane</location>
        <topology evidence="1">Multi-pass membrane protein</topology>
    </subcellularLocation>
</comment>
<dbReference type="GO" id="GO:0005886">
    <property type="term" value="C:plasma membrane"/>
    <property type="evidence" value="ECO:0007669"/>
    <property type="project" value="UniProtKB-SubCell"/>
</dbReference>
<organism evidence="8 9">
    <name type="scientific">Zophobihabitans entericus</name>
    <dbReference type="NCBI Taxonomy" id="1635327"/>
    <lineage>
        <taxon>Bacteria</taxon>
        <taxon>Pseudomonadati</taxon>
        <taxon>Pseudomonadota</taxon>
        <taxon>Gammaproteobacteria</taxon>
        <taxon>Orbales</taxon>
        <taxon>Orbaceae</taxon>
        <taxon>Zophobihabitans</taxon>
    </lineage>
</organism>
<accession>A0A6G9ICE2</accession>
<dbReference type="RefSeq" id="WP_166916389.1">
    <property type="nucleotide sequence ID" value="NZ_CP050253.1"/>
</dbReference>
<gene>
    <name evidence="8" type="primary">lplT</name>
    <name evidence="8" type="ORF">IPMB12_07315</name>
</gene>
<dbReference type="InterPro" id="IPR011701">
    <property type="entry name" value="MFS"/>
</dbReference>
<feature type="transmembrane region" description="Helical" evidence="7">
    <location>
        <begin position="341"/>
        <end position="364"/>
    </location>
</feature>
<evidence type="ECO:0000256" key="5">
    <source>
        <dbReference type="ARBA" id="ARBA00022989"/>
    </source>
</evidence>
<keyword evidence="2" id="KW-0813">Transport</keyword>
<dbReference type="PANTHER" id="PTHR43266:SF2">
    <property type="entry name" value="MAJOR FACILITATOR SUPERFAMILY (MFS) PROFILE DOMAIN-CONTAINING PROTEIN"/>
    <property type="match status" value="1"/>
</dbReference>
<dbReference type="AlphaFoldDB" id="A0A6G9ICE2"/>
<feature type="transmembrane region" description="Helical" evidence="7">
    <location>
        <begin position="163"/>
        <end position="183"/>
    </location>
</feature>
<dbReference type="Pfam" id="PF07690">
    <property type="entry name" value="MFS_1"/>
    <property type="match status" value="1"/>
</dbReference>
<dbReference type="FunCoup" id="A0A6G9ICE2">
    <property type="interactions" value="55"/>
</dbReference>
<evidence type="ECO:0000256" key="1">
    <source>
        <dbReference type="ARBA" id="ARBA00004651"/>
    </source>
</evidence>
<feature type="transmembrane region" description="Helical" evidence="7">
    <location>
        <begin position="306"/>
        <end position="329"/>
    </location>
</feature>
<evidence type="ECO:0000256" key="6">
    <source>
        <dbReference type="ARBA" id="ARBA00023136"/>
    </source>
</evidence>
<feature type="transmembrane region" description="Helical" evidence="7">
    <location>
        <begin position="137"/>
        <end position="157"/>
    </location>
</feature>
<evidence type="ECO:0000256" key="3">
    <source>
        <dbReference type="ARBA" id="ARBA00022475"/>
    </source>
</evidence>
<feature type="transmembrane region" description="Helical" evidence="7">
    <location>
        <begin position="283"/>
        <end position="300"/>
    </location>
</feature>
<feature type="transmembrane region" description="Helical" evidence="7">
    <location>
        <begin position="256"/>
        <end position="276"/>
    </location>
</feature>
<keyword evidence="9" id="KW-1185">Reference proteome</keyword>
<dbReference type="Gene3D" id="1.20.1250.20">
    <property type="entry name" value="MFS general substrate transporter like domains"/>
    <property type="match status" value="1"/>
</dbReference>
<keyword evidence="6 7" id="KW-0472">Membrane</keyword>
<dbReference type="NCBIfam" id="NF008397">
    <property type="entry name" value="PRK11195.1"/>
    <property type="match status" value="1"/>
</dbReference>